<feature type="chain" id="PRO_5003631772" description="Lipoprotein" evidence="2">
    <location>
        <begin position="33"/>
        <end position="175"/>
    </location>
</feature>
<reference evidence="4" key="1">
    <citation type="journal article" date="2012" name="J. Bacteriol.">
        <title>Genome Sequence of Micromonospora lupini Lupac 08, Isolated from Root Nodules of Lupinus angustifolius.</title>
        <authorList>
            <person name="Alonso-Vega P."/>
            <person name="Normand P."/>
            <person name="Bacigalupe R."/>
            <person name="Pujic P."/>
            <person name="Lajus A."/>
            <person name="Vallenet D."/>
            <person name="Carro L."/>
            <person name="Coll P."/>
            <person name="Trujillo M.E."/>
        </authorList>
    </citation>
    <scope>NUCLEOTIDE SEQUENCE [LARGE SCALE GENOMIC DNA]</scope>
    <source>
        <strain evidence="4">Lupac 08</strain>
    </source>
</reference>
<name>I0L2W4_9ACTN</name>
<dbReference type="OrthoDB" id="3555448at2"/>
<dbReference type="STRING" id="1150864.MILUP08_30030"/>
<evidence type="ECO:0000256" key="2">
    <source>
        <dbReference type="SAM" id="SignalP"/>
    </source>
</evidence>
<evidence type="ECO:0000313" key="4">
    <source>
        <dbReference type="Proteomes" id="UP000003448"/>
    </source>
</evidence>
<comment type="caution">
    <text evidence="3">The sequence shown here is derived from an EMBL/GenBank/DDBJ whole genome shotgun (WGS) entry which is preliminary data.</text>
</comment>
<dbReference type="RefSeq" id="WP_007453529.1">
    <property type="nucleotide sequence ID" value="NZ_HF570107.1"/>
</dbReference>
<gene>
    <name evidence="3" type="ORF">MILUP08_30030</name>
</gene>
<accession>I0L2W4</accession>
<feature type="region of interest" description="Disordered" evidence="1">
    <location>
        <begin position="31"/>
        <end position="75"/>
    </location>
</feature>
<keyword evidence="4" id="KW-1185">Reference proteome</keyword>
<evidence type="ECO:0000313" key="3">
    <source>
        <dbReference type="EMBL" id="CCH18161.1"/>
    </source>
</evidence>
<dbReference type="AlphaFoldDB" id="I0L2W4"/>
<dbReference type="eggNOG" id="ENOG5031WCF">
    <property type="taxonomic scope" value="Bacteria"/>
</dbReference>
<keyword evidence="2" id="KW-0732">Signal</keyword>
<dbReference type="EMBL" id="CAIE01000023">
    <property type="protein sequence ID" value="CCH18161.1"/>
    <property type="molecule type" value="Genomic_DNA"/>
</dbReference>
<feature type="signal peptide" evidence="2">
    <location>
        <begin position="1"/>
        <end position="32"/>
    </location>
</feature>
<protein>
    <recommendedName>
        <fullName evidence="5">Lipoprotein</fullName>
    </recommendedName>
</protein>
<evidence type="ECO:0000256" key="1">
    <source>
        <dbReference type="SAM" id="MobiDB-lite"/>
    </source>
</evidence>
<organism evidence="3 4">
    <name type="scientific">Micromonospora lupini str. Lupac 08</name>
    <dbReference type="NCBI Taxonomy" id="1150864"/>
    <lineage>
        <taxon>Bacteria</taxon>
        <taxon>Bacillati</taxon>
        <taxon>Actinomycetota</taxon>
        <taxon>Actinomycetes</taxon>
        <taxon>Micromonosporales</taxon>
        <taxon>Micromonosporaceae</taxon>
        <taxon>Micromonospora</taxon>
    </lineage>
</organism>
<proteinExistence type="predicted"/>
<evidence type="ECO:0008006" key="5">
    <source>
        <dbReference type="Google" id="ProtNLM"/>
    </source>
</evidence>
<sequence length="175" mass="18026">MQYGLAVRAAVSTVAIPVLLAMLSGCFRSAPAGSEVPQNAGPSPTVGGTVAGATPPEPLGRDDEDDEGPTAPVAKAAPAAAAFATAWARPGLDAARWLEGVTPLCVPRFAEQLRTVDPANLPASRVTGRPRATYPVRDGGGQFAIPTDRGTLLVSVADVKGRWLVTGNDFKRAKQ</sequence>
<dbReference type="Proteomes" id="UP000003448">
    <property type="component" value="Unassembled WGS sequence"/>
</dbReference>